<dbReference type="AlphaFoldDB" id="A0A5E4AS26"/>
<accession>A0A5E4AS26</accession>
<dbReference type="InterPro" id="IPR013106">
    <property type="entry name" value="Ig_V-set"/>
</dbReference>
<gene>
    <name evidence="7" type="ORF">MONAX_5E005297</name>
</gene>
<dbReference type="PANTHER" id="PTHR23268:SF11">
    <property type="entry name" value="T CELL RECEPTOR BETA VARIABLE 20-1"/>
    <property type="match status" value="1"/>
</dbReference>
<dbReference type="GO" id="GO:0005886">
    <property type="term" value="C:plasma membrane"/>
    <property type="evidence" value="ECO:0007669"/>
    <property type="project" value="TreeGrafter"/>
</dbReference>
<keyword evidence="3" id="KW-1064">Adaptive immunity</keyword>
<dbReference type="Pfam" id="PF07686">
    <property type="entry name" value="V-set"/>
    <property type="match status" value="1"/>
</dbReference>
<evidence type="ECO:0000259" key="6">
    <source>
        <dbReference type="PROSITE" id="PS50835"/>
    </source>
</evidence>
<evidence type="ECO:0000256" key="5">
    <source>
        <dbReference type="SAM" id="MobiDB-lite"/>
    </source>
</evidence>
<dbReference type="Gene3D" id="2.60.40.10">
    <property type="entry name" value="Immunoglobulins"/>
    <property type="match status" value="2"/>
</dbReference>
<name>A0A5E4AS26_MARMO</name>
<comment type="caution">
    <text evidence="7">The sequence shown here is derived from an EMBL/GenBank/DDBJ whole genome shotgun (WGS) entry which is preliminary data.</text>
</comment>
<feature type="region of interest" description="Disordered" evidence="5">
    <location>
        <begin position="297"/>
        <end position="330"/>
    </location>
</feature>
<evidence type="ECO:0000256" key="1">
    <source>
        <dbReference type="ARBA" id="ARBA00022729"/>
    </source>
</evidence>
<evidence type="ECO:0000256" key="3">
    <source>
        <dbReference type="ARBA" id="ARBA00023130"/>
    </source>
</evidence>
<reference evidence="7" key="1">
    <citation type="submission" date="2019-04" db="EMBL/GenBank/DDBJ databases">
        <authorList>
            <person name="Alioto T."/>
            <person name="Alioto T."/>
        </authorList>
    </citation>
    <scope>NUCLEOTIDE SEQUENCE [LARGE SCALE GENOMIC DNA]</scope>
</reference>
<dbReference type="GO" id="GO:0002250">
    <property type="term" value="P:adaptive immune response"/>
    <property type="evidence" value="ECO:0007669"/>
    <property type="project" value="UniProtKB-KW"/>
</dbReference>
<dbReference type="GO" id="GO:0007166">
    <property type="term" value="P:cell surface receptor signaling pathway"/>
    <property type="evidence" value="ECO:0007669"/>
    <property type="project" value="TreeGrafter"/>
</dbReference>
<protein>
    <recommendedName>
        <fullName evidence="6">Ig-like domain-containing protein</fullName>
    </recommendedName>
</protein>
<organism evidence="7 8">
    <name type="scientific">Marmota monax</name>
    <name type="common">Woodchuck</name>
    <dbReference type="NCBI Taxonomy" id="9995"/>
    <lineage>
        <taxon>Eukaryota</taxon>
        <taxon>Metazoa</taxon>
        <taxon>Chordata</taxon>
        <taxon>Craniata</taxon>
        <taxon>Vertebrata</taxon>
        <taxon>Euteleostomi</taxon>
        <taxon>Mammalia</taxon>
        <taxon>Eutheria</taxon>
        <taxon>Euarchontoglires</taxon>
        <taxon>Glires</taxon>
        <taxon>Rodentia</taxon>
        <taxon>Sciuromorpha</taxon>
        <taxon>Sciuridae</taxon>
        <taxon>Xerinae</taxon>
        <taxon>Marmotini</taxon>
        <taxon>Marmota</taxon>
    </lineage>
</organism>
<dbReference type="EMBL" id="CABDUW010000122">
    <property type="protein sequence ID" value="VTJ59531.1"/>
    <property type="molecule type" value="Genomic_DNA"/>
</dbReference>
<feature type="domain" description="Ig-like" evidence="6">
    <location>
        <begin position="176"/>
        <end position="288"/>
    </location>
</feature>
<keyword evidence="2" id="KW-0391">Immunity</keyword>
<keyword evidence="1" id="KW-0732">Signal</keyword>
<evidence type="ECO:0000313" key="8">
    <source>
        <dbReference type="Proteomes" id="UP000335636"/>
    </source>
</evidence>
<dbReference type="InterPro" id="IPR050413">
    <property type="entry name" value="TCR_beta_variable"/>
</dbReference>
<dbReference type="InterPro" id="IPR007110">
    <property type="entry name" value="Ig-like_dom"/>
</dbReference>
<sequence>MDHHQGADESTPGPCVQEPILQDWKRKKGAHAGSGLGAHVSQHPSRAICESGTSVKIECRFVDFQASTAFWYRQFPKQSFVLMATSNVGSEGTYEQSFVKKKFPISHPNLNFASLESSRSQGSDYIFAKAASCITGKDHHQGADESTPGPCVQAPILQGWEEEEGSDLPREGGVRPTLKMLLLLLLLGPTGSGLGAHVSQHPSRAICESGTSVKIECRFVDFQASTVFWYRQFPKQGFVLMATSNVGSEGTHEQDFDKEKFPISHPNLNFASLMLNNAHSTDSSFYFCAGDTALGGSQRPRQEGLQQPALPHRPQGPCGRSLGEGKPQLL</sequence>
<keyword evidence="8" id="KW-1185">Reference proteome</keyword>
<dbReference type="InterPro" id="IPR036179">
    <property type="entry name" value="Ig-like_dom_sf"/>
</dbReference>
<dbReference type="PANTHER" id="PTHR23268">
    <property type="entry name" value="T-CELL RECEPTOR BETA CHAIN"/>
    <property type="match status" value="1"/>
</dbReference>
<dbReference type="InterPro" id="IPR013783">
    <property type="entry name" value="Ig-like_fold"/>
</dbReference>
<dbReference type="Proteomes" id="UP000335636">
    <property type="component" value="Unassembled WGS sequence"/>
</dbReference>
<dbReference type="PROSITE" id="PS50835">
    <property type="entry name" value="IG_LIKE"/>
    <property type="match status" value="1"/>
</dbReference>
<evidence type="ECO:0000256" key="2">
    <source>
        <dbReference type="ARBA" id="ARBA00022859"/>
    </source>
</evidence>
<keyword evidence="4" id="KW-0393">Immunoglobulin domain</keyword>
<evidence type="ECO:0000313" key="7">
    <source>
        <dbReference type="EMBL" id="VTJ59531.1"/>
    </source>
</evidence>
<dbReference type="SUPFAM" id="SSF48726">
    <property type="entry name" value="Immunoglobulin"/>
    <property type="match status" value="2"/>
</dbReference>
<proteinExistence type="predicted"/>
<dbReference type="SMART" id="SM00406">
    <property type="entry name" value="IGv"/>
    <property type="match status" value="1"/>
</dbReference>
<evidence type="ECO:0000256" key="4">
    <source>
        <dbReference type="ARBA" id="ARBA00023319"/>
    </source>
</evidence>